<dbReference type="SUPFAM" id="SSF158235">
    <property type="entry name" value="SOCS box-like"/>
    <property type="match status" value="1"/>
</dbReference>
<dbReference type="InterPro" id="IPR036036">
    <property type="entry name" value="SOCS_box-like_dom_sf"/>
</dbReference>
<feature type="domain" description="SOCS box" evidence="8">
    <location>
        <begin position="576"/>
        <end position="626"/>
    </location>
</feature>
<dbReference type="CDD" id="cd10388">
    <property type="entry name" value="SH2_SOCS7"/>
    <property type="match status" value="1"/>
</dbReference>
<keyword evidence="10" id="KW-1185">Reference proteome</keyword>
<dbReference type="Pfam" id="PF07525">
    <property type="entry name" value="SOCS_box"/>
    <property type="match status" value="1"/>
</dbReference>
<keyword evidence="1" id="KW-0341">Growth regulation</keyword>
<organism evidence="9 10">
    <name type="scientific">Polyplax serrata</name>
    <name type="common">Common mouse louse</name>
    <dbReference type="NCBI Taxonomy" id="468196"/>
    <lineage>
        <taxon>Eukaryota</taxon>
        <taxon>Metazoa</taxon>
        <taxon>Ecdysozoa</taxon>
        <taxon>Arthropoda</taxon>
        <taxon>Hexapoda</taxon>
        <taxon>Insecta</taxon>
        <taxon>Pterygota</taxon>
        <taxon>Neoptera</taxon>
        <taxon>Paraneoptera</taxon>
        <taxon>Psocodea</taxon>
        <taxon>Troctomorpha</taxon>
        <taxon>Phthiraptera</taxon>
        <taxon>Anoplura</taxon>
        <taxon>Polyplacidae</taxon>
        <taxon>Polyplax</taxon>
    </lineage>
</organism>
<dbReference type="InterPro" id="IPR037346">
    <property type="entry name" value="SOCS7_SOCS"/>
</dbReference>
<evidence type="ECO:0000256" key="1">
    <source>
        <dbReference type="ARBA" id="ARBA00022604"/>
    </source>
</evidence>
<evidence type="ECO:0000259" key="8">
    <source>
        <dbReference type="PROSITE" id="PS50225"/>
    </source>
</evidence>
<keyword evidence="4 5" id="KW-0727">SH2 domain</keyword>
<dbReference type="PANTHER" id="PTHR10155:SF5">
    <property type="entry name" value="SUPPRESSOR OF CYTOKINE SIGNALING 7"/>
    <property type="match status" value="1"/>
</dbReference>
<dbReference type="PROSITE" id="PS50001">
    <property type="entry name" value="SH2"/>
    <property type="match status" value="1"/>
</dbReference>
<comment type="caution">
    <text evidence="9">The sequence shown here is derived from an EMBL/GenBank/DDBJ whole genome shotgun (WGS) entry which is preliminary data.</text>
</comment>
<dbReference type="InterPro" id="IPR036860">
    <property type="entry name" value="SH2_dom_sf"/>
</dbReference>
<feature type="domain" description="SH2" evidence="7">
    <location>
        <begin position="475"/>
        <end position="581"/>
    </location>
</feature>
<dbReference type="PANTHER" id="PTHR10155">
    <property type="entry name" value="PHOSPHATIDYLINOSITOL 3-KINASE REGULATORY SUBUNIT"/>
    <property type="match status" value="1"/>
</dbReference>
<evidence type="ECO:0000259" key="7">
    <source>
        <dbReference type="PROSITE" id="PS50001"/>
    </source>
</evidence>
<feature type="compositionally biased region" description="Pro residues" evidence="6">
    <location>
        <begin position="439"/>
        <end position="449"/>
    </location>
</feature>
<evidence type="ECO:0008006" key="11">
    <source>
        <dbReference type="Google" id="ProtNLM"/>
    </source>
</evidence>
<dbReference type="CDD" id="cd03741">
    <property type="entry name" value="SOCS_SOCS7"/>
    <property type="match status" value="1"/>
</dbReference>
<sequence length="654" mass="74335">MAAENVNWVKLSTMSNKSHETCSLSERECWSHTDTTKYLEPPPEFQDNIEQELIESFAVKFVSKIISEAYQISCKISWSIPCSQVCHMSESPPLHNSVLWNGLRLCWTPELFASNKPASALSTCLSTSHNSLSTIGSSNIDVSDQIKTALSHDILTSRQISDMYNVPFDSDIYALPVDRVQNKKFNSSIVNRTKTNIHNGMYCHSSETTSEHYTLPNDGYSSQNLRKFRTEGRNNGLVKKPRFSSMTSCSTIEPIHVTVDHVRQYLRTLYVNSKQTSEDTTKISNNLKTPLKSLQNNNSIKNDENRLNNLKCRSSYIVVSTSDKTKENVNVSTRDLSKLESKEKLKKWSSTCRPSFTTNIKETLCNIFRKKRLSSSHQCLGQKEVAFRSDEVGLRLSGHENQNPPSPITKPPFSKRALPPLPKLEDNHGEIIVTDSTPLPSPEDIPPQSTPFRSKDIPGSVDFASSIEKVKDCGWYWGPISGEAAEKILSNEPDGSFIVRDSSDDYYIFSLTFKLNSIIRHVRIEHDQGNFSFGSSTRFKSHTIVDFIESAVEHSRSGRYLFFLHRRPVLGPMRVQLLHPVSRFKQVQSLQHMCRFVILKVVRRDLIRNLPLPRRILDYLSTPHYYSENLSGDDRSDSSTKGSQPDQLWTLEHS</sequence>
<evidence type="ECO:0000256" key="3">
    <source>
        <dbReference type="ARBA" id="ARBA00022786"/>
    </source>
</evidence>
<feature type="region of interest" description="Disordered" evidence="6">
    <location>
        <begin position="630"/>
        <end position="654"/>
    </location>
</feature>
<dbReference type="InterPro" id="IPR000980">
    <property type="entry name" value="SH2"/>
</dbReference>
<dbReference type="InterPro" id="IPR001496">
    <property type="entry name" value="SOCS_box"/>
</dbReference>
<evidence type="ECO:0000256" key="6">
    <source>
        <dbReference type="SAM" id="MobiDB-lite"/>
    </source>
</evidence>
<gene>
    <name evidence="9" type="ORF">RUM44_010130</name>
</gene>
<dbReference type="SUPFAM" id="SSF55550">
    <property type="entry name" value="SH2 domain"/>
    <property type="match status" value="1"/>
</dbReference>
<dbReference type="Pfam" id="PF00017">
    <property type="entry name" value="SH2"/>
    <property type="match status" value="1"/>
</dbReference>
<evidence type="ECO:0000313" key="10">
    <source>
        <dbReference type="Proteomes" id="UP001359485"/>
    </source>
</evidence>
<accession>A0ABR1AVA3</accession>
<dbReference type="Proteomes" id="UP001359485">
    <property type="component" value="Unassembled WGS sequence"/>
</dbReference>
<proteinExistence type="predicted"/>
<dbReference type="SMART" id="SM00253">
    <property type="entry name" value="SOCS"/>
    <property type="match status" value="1"/>
</dbReference>
<evidence type="ECO:0000256" key="2">
    <source>
        <dbReference type="ARBA" id="ARBA00022700"/>
    </source>
</evidence>
<dbReference type="Gene3D" id="3.30.505.10">
    <property type="entry name" value="SH2 domain"/>
    <property type="match status" value="1"/>
</dbReference>
<keyword evidence="2" id="KW-0734">Signal transduction inhibitor</keyword>
<reference evidence="9 10" key="1">
    <citation type="submission" date="2023-09" db="EMBL/GenBank/DDBJ databases">
        <title>Genomes of two closely related lineages of the louse Polyplax serrata with different host specificities.</title>
        <authorList>
            <person name="Martinu J."/>
            <person name="Tarabai H."/>
            <person name="Stefka J."/>
            <person name="Hypsa V."/>
        </authorList>
    </citation>
    <scope>NUCLEOTIDE SEQUENCE [LARGE SCALE GENOMIC DNA]</scope>
    <source>
        <strain evidence="9">98ZLc_SE</strain>
    </source>
</reference>
<name>A0ABR1AVA3_POLSC</name>
<dbReference type="PROSITE" id="PS50225">
    <property type="entry name" value="SOCS"/>
    <property type="match status" value="1"/>
</dbReference>
<dbReference type="EMBL" id="JAWJWF010000045">
    <property type="protein sequence ID" value="KAK6627651.1"/>
    <property type="molecule type" value="Genomic_DNA"/>
</dbReference>
<evidence type="ECO:0000313" key="9">
    <source>
        <dbReference type="EMBL" id="KAK6627651.1"/>
    </source>
</evidence>
<evidence type="ECO:0000256" key="5">
    <source>
        <dbReference type="PROSITE-ProRule" id="PRU00191"/>
    </source>
</evidence>
<evidence type="ECO:0000256" key="4">
    <source>
        <dbReference type="ARBA" id="ARBA00022999"/>
    </source>
</evidence>
<keyword evidence="3" id="KW-0833">Ubl conjugation pathway</keyword>
<dbReference type="SMART" id="SM00969">
    <property type="entry name" value="SOCS_box"/>
    <property type="match status" value="1"/>
</dbReference>
<dbReference type="InterPro" id="IPR035866">
    <property type="entry name" value="SOCS7_SH2"/>
</dbReference>
<protein>
    <recommendedName>
        <fullName evidence="11">Suppressor of cytokine signaling 7</fullName>
    </recommendedName>
</protein>
<feature type="region of interest" description="Disordered" evidence="6">
    <location>
        <begin position="433"/>
        <end position="454"/>
    </location>
</feature>
<dbReference type="SMART" id="SM00252">
    <property type="entry name" value="SH2"/>
    <property type="match status" value="1"/>
</dbReference>